<organism evidence="2 3">
    <name type="scientific">Mycobacteroides abscessus 21</name>
    <dbReference type="NCBI Taxonomy" id="1299324"/>
    <lineage>
        <taxon>Bacteria</taxon>
        <taxon>Bacillati</taxon>
        <taxon>Actinomycetota</taxon>
        <taxon>Actinomycetes</taxon>
        <taxon>Mycobacteriales</taxon>
        <taxon>Mycobacteriaceae</taxon>
        <taxon>Mycobacteroides</taxon>
        <taxon>Mycobacteroides abscessus</taxon>
    </lineage>
</organism>
<protein>
    <recommendedName>
        <fullName evidence="4">Transmembrane protein</fullName>
    </recommendedName>
</protein>
<reference evidence="2 3" key="1">
    <citation type="submission" date="2013-12" db="EMBL/GenBank/DDBJ databases">
        <authorList>
            <person name="Madinger N."/>
            <person name="Lenaerts A."/>
            <person name="Ordway D."/>
            <person name="DeGroote M.A."/>
            <person name="Parker T."/>
            <person name="Sizemore C."/>
            <person name="Tallon L.J."/>
            <person name="Sadzewicz L.K."/>
            <person name="Sengamalay N."/>
            <person name="Fraser C.M."/>
            <person name="Hine E."/>
            <person name="Shefchek K.A."/>
            <person name="Das S.P."/>
            <person name="Tettelin H."/>
        </authorList>
    </citation>
    <scope>NUCLEOTIDE SEQUENCE [LARGE SCALE GENOMIC DNA]</scope>
    <source>
        <strain evidence="2 3">21</strain>
    </source>
</reference>
<accession>A0A829PWM6</accession>
<feature type="transmembrane region" description="Helical" evidence="1">
    <location>
        <begin position="236"/>
        <end position="254"/>
    </location>
</feature>
<dbReference type="EMBL" id="JAOF01000001">
    <property type="protein sequence ID" value="EUA44795.1"/>
    <property type="molecule type" value="Genomic_DNA"/>
</dbReference>
<sequence>MFFFVLWALYGAATDSRPDWLQVVITAVLFGLIMGPVSARRNRREVAPLLAGVAPRNYRQVSKALRIGPPPSDLAILHAAARLARLRAAQGMRDRTVSIILMAVGVVVMIALAEGHTFHAAGYAVAALFGALGARSWINPLLLQACSVLLTDAARQNPLPIDSDGITPSSAAGRHDPSLYPLENHSSQPDSATVTISGPSSGLFSFRGRVATAILVLAFGGAGLWASFHYRDRELFAYSLFPLALGAICIWDAVKCKRAGHFDVKQQLPGTNLTDSGRFQFHEPG</sequence>
<evidence type="ECO:0000313" key="3">
    <source>
        <dbReference type="Proteomes" id="UP000020103"/>
    </source>
</evidence>
<gene>
    <name evidence="2" type="ORF">I543_3659</name>
</gene>
<comment type="caution">
    <text evidence="2">The sequence shown here is derived from an EMBL/GenBank/DDBJ whole genome shotgun (WGS) entry which is preliminary data.</text>
</comment>
<keyword evidence="1" id="KW-1133">Transmembrane helix</keyword>
<dbReference type="Proteomes" id="UP000020103">
    <property type="component" value="Unassembled WGS sequence"/>
</dbReference>
<evidence type="ECO:0000256" key="1">
    <source>
        <dbReference type="SAM" id="Phobius"/>
    </source>
</evidence>
<name>A0A829PWM6_9MYCO</name>
<keyword evidence="1" id="KW-0812">Transmembrane</keyword>
<keyword evidence="1" id="KW-0472">Membrane</keyword>
<evidence type="ECO:0000313" key="2">
    <source>
        <dbReference type="EMBL" id="EUA44795.1"/>
    </source>
</evidence>
<dbReference type="AlphaFoldDB" id="A0A829PWM6"/>
<evidence type="ECO:0008006" key="4">
    <source>
        <dbReference type="Google" id="ProtNLM"/>
    </source>
</evidence>
<feature type="transmembrane region" description="Helical" evidence="1">
    <location>
        <begin position="95"/>
        <end position="112"/>
    </location>
</feature>
<proteinExistence type="predicted"/>
<feature type="transmembrane region" description="Helical" evidence="1">
    <location>
        <begin position="20"/>
        <end position="39"/>
    </location>
</feature>
<feature type="transmembrane region" description="Helical" evidence="1">
    <location>
        <begin position="210"/>
        <end position="230"/>
    </location>
</feature>